<dbReference type="PANTHER" id="PTHR43037">
    <property type="entry name" value="UNNAMED PRODUCT-RELATED"/>
    <property type="match status" value="1"/>
</dbReference>
<evidence type="ECO:0000256" key="1">
    <source>
        <dbReference type="ARBA" id="ARBA00022729"/>
    </source>
</evidence>
<dbReference type="Proteomes" id="UP000266183">
    <property type="component" value="Chromosome"/>
</dbReference>
<evidence type="ECO:0000313" key="3">
    <source>
        <dbReference type="EMBL" id="AYB35730.1"/>
    </source>
</evidence>
<evidence type="ECO:0000259" key="2">
    <source>
        <dbReference type="Pfam" id="PF02230"/>
    </source>
</evidence>
<dbReference type="EMBL" id="CP032382">
    <property type="protein sequence ID" value="AYB35730.1"/>
    <property type="molecule type" value="Genomic_DNA"/>
</dbReference>
<dbReference type="Pfam" id="PF02230">
    <property type="entry name" value="Abhydrolase_2"/>
    <property type="match status" value="1"/>
</dbReference>
<dbReference type="PANTHER" id="PTHR43037:SF1">
    <property type="entry name" value="BLL1128 PROTEIN"/>
    <property type="match status" value="1"/>
</dbReference>
<dbReference type="GO" id="GO:0016787">
    <property type="term" value="F:hydrolase activity"/>
    <property type="evidence" value="ECO:0007669"/>
    <property type="project" value="UniProtKB-KW"/>
</dbReference>
<accession>A0A385T0T3</accession>
<keyword evidence="4" id="KW-1185">Reference proteome</keyword>
<evidence type="ECO:0000313" key="4">
    <source>
        <dbReference type="Proteomes" id="UP000266183"/>
    </source>
</evidence>
<dbReference type="OrthoDB" id="9764953at2"/>
<name>A0A385T0T3_9BACT</name>
<protein>
    <submittedName>
        <fullName evidence="3">Alpha/beta fold hydrolase</fullName>
    </submittedName>
</protein>
<dbReference type="Gene3D" id="3.40.50.1820">
    <property type="entry name" value="alpha/beta hydrolase"/>
    <property type="match status" value="1"/>
</dbReference>
<proteinExistence type="predicted"/>
<dbReference type="AlphaFoldDB" id="A0A385T0T3"/>
<sequence>MAIAQDSSLYRKYTFTGTAGLTMPYRILYPEGYDPLKKYPLVLLLHGAGERGTDNEKQLQWGGSLFLKPENRRTFPCFVVVPQCPENDYWASVKFQRDQRPFDLDFNYKAYTITRSLKTVMELLENMKENEGVDRRRVYIIGLSMGGMGTLEAVYRHPRIFAGAIAICGGGDVRAYSKEAARVPFWLFHGEKDDVIGVENSRRMRDRLKELNGEVKYTEYPEVGHDSWINAFADTDLLPWLFFHNR</sequence>
<organism evidence="3 4">
    <name type="scientific">Chryseolinea soli</name>
    <dbReference type="NCBI Taxonomy" id="2321403"/>
    <lineage>
        <taxon>Bacteria</taxon>
        <taxon>Pseudomonadati</taxon>
        <taxon>Bacteroidota</taxon>
        <taxon>Cytophagia</taxon>
        <taxon>Cytophagales</taxon>
        <taxon>Fulvivirgaceae</taxon>
        <taxon>Chryseolinea</taxon>
    </lineage>
</organism>
<dbReference type="SUPFAM" id="SSF53474">
    <property type="entry name" value="alpha/beta-Hydrolases"/>
    <property type="match status" value="1"/>
</dbReference>
<dbReference type="InterPro" id="IPR029058">
    <property type="entry name" value="AB_hydrolase_fold"/>
</dbReference>
<feature type="domain" description="Phospholipase/carboxylesterase/thioesterase" evidence="2">
    <location>
        <begin position="38"/>
        <end position="233"/>
    </location>
</feature>
<reference evidence="4" key="1">
    <citation type="submission" date="2018-09" db="EMBL/GenBank/DDBJ databases">
        <title>Chryseolinea sp. KIS68-18 isolated from soil.</title>
        <authorList>
            <person name="Weon H.-Y."/>
            <person name="Kwon S.-W."/>
            <person name="Lee S.A."/>
        </authorList>
    </citation>
    <scope>NUCLEOTIDE SEQUENCE [LARGE SCALE GENOMIC DNA]</scope>
    <source>
        <strain evidence="4">KIS68-18</strain>
    </source>
</reference>
<keyword evidence="1" id="KW-0732">Signal</keyword>
<keyword evidence="3" id="KW-0378">Hydrolase</keyword>
<dbReference type="InterPro" id="IPR003140">
    <property type="entry name" value="PLipase/COase/thioEstase"/>
</dbReference>
<gene>
    <name evidence="3" type="ORF">D4L85_27515</name>
</gene>
<dbReference type="InterPro" id="IPR050955">
    <property type="entry name" value="Plant_Biomass_Hydrol_Est"/>
</dbReference>
<dbReference type="KEGG" id="chk:D4L85_27515"/>